<dbReference type="AlphaFoldDB" id="A0A2P2JGC2"/>
<evidence type="ECO:0000256" key="1">
    <source>
        <dbReference type="SAM" id="MobiDB-lite"/>
    </source>
</evidence>
<dbReference type="EMBL" id="GGEC01012039">
    <property type="protein sequence ID" value="MBW92522.1"/>
    <property type="molecule type" value="Transcribed_RNA"/>
</dbReference>
<reference evidence="2" key="1">
    <citation type="submission" date="2018-02" db="EMBL/GenBank/DDBJ databases">
        <title>Rhizophora mucronata_Transcriptome.</title>
        <authorList>
            <person name="Meera S.P."/>
            <person name="Sreeshan A."/>
            <person name="Augustine A."/>
        </authorList>
    </citation>
    <scope>NUCLEOTIDE SEQUENCE</scope>
    <source>
        <tissue evidence="2">Leaf</tissue>
    </source>
</reference>
<proteinExistence type="predicted"/>
<evidence type="ECO:0000313" key="2">
    <source>
        <dbReference type="EMBL" id="MBW92522.1"/>
    </source>
</evidence>
<feature type="compositionally biased region" description="Polar residues" evidence="1">
    <location>
        <begin position="16"/>
        <end position="30"/>
    </location>
</feature>
<feature type="region of interest" description="Disordered" evidence="1">
    <location>
        <begin position="1"/>
        <end position="61"/>
    </location>
</feature>
<accession>A0A2P2JGC2</accession>
<sequence>MGYHRGFRTTGAHPYRTTNQIRQVSETGQPKPSLARRHRRRTASELSGQPPRGVRARKWRP</sequence>
<protein>
    <submittedName>
        <fullName evidence="2">Uncharacterized protein</fullName>
    </submittedName>
</protein>
<name>A0A2P2JGC2_RHIMU</name>
<organism evidence="2">
    <name type="scientific">Rhizophora mucronata</name>
    <name type="common">Asiatic mangrove</name>
    <dbReference type="NCBI Taxonomy" id="61149"/>
    <lineage>
        <taxon>Eukaryota</taxon>
        <taxon>Viridiplantae</taxon>
        <taxon>Streptophyta</taxon>
        <taxon>Embryophyta</taxon>
        <taxon>Tracheophyta</taxon>
        <taxon>Spermatophyta</taxon>
        <taxon>Magnoliopsida</taxon>
        <taxon>eudicotyledons</taxon>
        <taxon>Gunneridae</taxon>
        <taxon>Pentapetalae</taxon>
        <taxon>rosids</taxon>
        <taxon>fabids</taxon>
        <taxon>Malpighiales</taxon>
        <taxon>Rhizophoraceae</taxon>
        <taxon>Rhizophora</taxon>
    </lineage>
</organism>